<feature type="compositionally biased region" description="Basic residues" evidence="1">
    <location>
        <begin position="1"/>
        <end position="15"/>
    </location>
</feature>
<evidence type="ECO:0000256" key="1">
    <source>
        <dbReference type="SAM" id="MobiDB-lite"/>
    </source>
</evidence>
<dbReference type="InterPro" id="IPR027921">
    <property type="entry name" value="NOPCHAP1"/>
</dbReference>
<evidence type="ECO:0000313" key="2">
    <source>
        <dbReference type="EMBL" id="KAL3531456.1"/>
    </source>
</evidence>
<feature type="region of interest" description="Disordered" evidence="1">
    <location>
        <begin position="1"/>
        <end position="31"/>
    </location>
</feature>
<sequence>MPKKKKPTNTNHHGKAAPQAPLQGKNKDLLEFEENSSYSNASIESKLLFCKKDYFLQPQIAKSGGVSMPDKKPDICAIPESNVLDKVKDFLGVISEANKRLQFDAKDNTEKYDIEVMNGSESEYIEMDLMLGVADLHTPEAVAAAESAMACYQPTVSLVAGSSGDDDDDDSSEDSNGEEKMSKAAGENENSSCEPLRNQPSKKRPKIIELS</sequence>
<name>A0ABD3AK27_9GENT</name>
<reference evidence="2 3" key="1">
    <citation type="submission" date="2024-11" db="EMBL/GenBank/DDBJ databases">
        <title>A near-complete genome assembly of Cinchona calisaya.</title>
        <authorList>
            <person name="Lian D.C."/>
            <person name="Zhao X.W."/>
            <person name="Wei L."/>
        </authorList>
    </citation>
    <scope>NUCLEOTIDE SEQUENCE [LARGE SCALE GENOMIC DNA]</scope>
    <source>
        <tissue evidence="2">Nenye</tissue>
    </source>
</reference>
<organism evidence="2 3">
    <name type="scientific">Cinchona calisaya</name>
    <dbReference type="NCBI Taxonomy" id="153742"/>
    <lineage>
        <taxon>Eukaryota</taxon>
        <taxon>Viridiplantae</taxon>
        <taxon>Streptophyta</taxon>
        <taxon>Embryophyta</taxon>
        <taxon>Tracheophyta</taxon>
        <taxon>Spermatophyta</taxon>
        <taxon>Magnoliopsida</taxon>
        <taxon>eudicotyledons</taxon>
        <taxon>Gunneridae</taxon>
        <taxon>Pentapetalae</taxon>
        <taxon>asterids</taxon>
        <taxon>lamiids</taxon>
        <taxon>Gentianales</taxon>
        <taxon>Rubiaceae</taxon>
        <taxon>Cinchonoideae</taxon>
        <taxon>Cinchoneae</taxon>
        <taxon>Cinchona</taxon>
    </lineage>
</organism>
<proteinExistence type="predicted"/>
<gene>
    <name evidence="2" type="ORF">ACH5RR_010778</name>
</gene>
<feature type="region of interest" description="Disordered" evidence="1">
    <location>
        <begin position="158"/>
        <end position="211"/>
    </location>
</feature>
<feature type="compositionally biased region" description="Acidic residues" evidence="1">
    <location>
        <begin position="164"/>
        <end position="176"/>
    </location>
</feature>
<dbReference type="Pfam" id="PF15370">
    <property type="entry name" value="NOPCHAP1"/>
    <property type="match status" value="1"/>
</dbReference>
<dbReference type="PANTHER" id="PTHR28674:SF1">
    <property type="entry name" value="NOP PROTEIN CHAPERONE 1"/>
    <property type="match status" value="1"/>
</dbReference>
<evidence type="ECO:0000313" key="3">
    <source>
        <dbReference type="Proteomes" id="UP001630127"/>
    </source>
</evidence>
<comment type="caution">
    <text evidence="2">The sequence shown here is derived from an EMBL/GenBank/DDBJ whole genome shotgun (WGS) entry which is preliminary data.</text>
</comment>
<dbReference type="AlphaFoldDB" id="A0ABD3AK27"/>
<dbReference type="PANTHER" id="PTHR28674">
    <property type="entry name" value="SIMILAR TO DNA SEGMENT, CHR 10, WAYNE STATE UNIVERSITY 102,-EXPRESSED"/>
    <property type="match status" value="1"/>
</dbReference>
<dbReference type="Proteomes" id="UP001630127">
    <property type="component" value="Unassembled WGS sequence"/>
</dbReference>
<keyword evidence="3" id="KW-1185">Reference proteome</keyword>
<dbReference type="EMBL" id="JBJUIK010000004">
    <property type="protein sequence ID" value="KAL3531456.1"/>
    <property type="molecule type" value="Genomic_DNA"/>
</dbReference>
<accession>A0ABD3AK27</accession>
<protein>
    <submittedName>
        <fullName evidence="2">Uncharacterized protein</fullName>
    </submittedName>
</protein>